<dbReference type="CDD" id="cd04301">
    <property type="entry name" value="NAT_SF"/>
    <property type="match status" value="1"/>
</dbReference>
<dbReference type="Gene3D" id="3.40.630.30">
    <property type="match status" value="1"/>
</dbReference>
<organism evidence="2 3">
    <name type="scientific">Catellatospora bangladeshensis</name>
    <dbReference type="NCBI Taxonomy" id="310355"/>
    <lineage>
        <taxon>Bacteria</taxon>
        <taxon>Bacillati</taxon>
        <taxon>Actinomycetota</taxon>
        <taxon>Actinomycetes</taxon>
        <taxon>Micromonosporales</taxon>
        <taxon>Micromonosporaceae</taxon>
        <taxon>Catellatospora</taxon>
    </lineage>
</organism>
<name>A0A8J3NM27_9ACTN</name>
<evidence type="ECO:0000259" key="1">
    <source>
        <dbReference type="PROSITE" id="PS51186"/>
    </source>
</evidence>
<keyword evidence="3" id="KW-1185">Reference proteome</keyword>
<dbReference type="PROSITE" id="PS51186">
    <property type="entry name" value="GNAT"/>
    <property type="match status" value="1"/>
</dbReference>
<dbReference type="InterPro" id="IPR016181">
    <property type="entry name" value="Acyl_CoA_acyltransferase"/>
</dbReference>
<dbReference type="SUPFAM" id="SSF55729">
    <property type="entry name" value="Acyl-CoA N-acyltransferases (Nat)"/>
    <property type="match status" value="2"/>
</dbReference>
<feature type="domain" description="N-acetyltransferase" evidence="1">
    <location>
        <begin position="5"/>
        <end position="154"/>
    </location>
</feature>
<dbReference type="Pfam" id="PF00583">
    <property type="entry name" value="Acetyltransf_1"/>
    <property type="match status" value="1"/>
</dbReference>
<evidence type="ECO:0000313" key="3">
    <source>
        <dbReference type="Proteomes" id="UP000601223"/>
    </source>
</evidence>
<sequence length="306" mass="33505">MTSEPVIREATIADVPGMARIRYAAFPWFTASVAQQEVWWRTSRPEGRTLRLVALHDGLPVGWASGGFNVSTTEEGAGHVELVVHPEHRGRGLGSALYDRIEEHLRAIGVRRARAFATEDAPSLRWAQAHGYTQGARDRYAKLDTAVLPPVPALPAGVTVCSLAEAGRETVYDLDQAASIDEPGDMSFDGTPFDVWTARYWESPDQQLDIGTVVMVDGVAACGTFFEANRELGKGMSTGTCTRREYRGRGLAKIAKSVALRRAAEAGIHTAITCNDYTNAPMIAVNDWLGYQPFADEYSYLKHFNA</sequence>
<evidence type="ECO:0000313" key="2">
    <source>
        <dbReference type="EMBL" id="GIF83210.1"/>
    </source>
</evidence>
<protein>
    <submittedName>
        <fullName evidence="2">N-acetyltransferase</fullName>
    </submittedName>
</protein>
<gene>
    <name evidence="2" type="ORF">Cba03nite_45590</name>
</gene>
<reference evidence="2 3" key="1">
    <citation type="submission" date="2021-01" db="EMBL/GenBank/DDBJ databases">
        <title>Whole genome shotgun sequence of Catellatospora bangladeshensis NBRC 107357.</title>
        <authorList>
            <person name="Komaki H."/>
            <person name="Tamura T."/>
        </authorList>
    </citation>
    <scope>NUCLEOTIDE SEQUENCE [LARGE SCALE GENOMIC DNA]</scope>
    <source>
        <strain evidence="2 3">NBRC 107357</strain>
    </source>
</reference>
<dbReference type="EMBL" id="BONF01000027">
    <property type="protein sequence ID" value="GIF83210.1"/>
    <property type="molecule type" value="Genomic_DNA"/>
</dbReference>
<dbReference type="InterPro" id="IPR000182">
    <property type="entry name" value="GNAT_dom"/>
</dbReference>
<dbReference type="AlphaFoldDB" id="A0A8J3NM27"/>
<proteinExistence type="predicted"/>
<comment type="caution">
    <text evidence="2">The sequence shown here is derived from an EMBL/GenBank/DDBJ whole genome shotgun (WGS) entry which is preliminary data.</text>
</comment>
<dbReference type="PANTHER" id="PTHR43072">
    <property type="entry name" value="N-ACETYLTRANSFERASE"/>
    <property type="match status" value="1"/>
</dbReference>
<dbReference type="RefSeq" id="WP_203749692.1">
    <property type="nucleotide sequence ID" value="NZ_BONF01000027.1"/>
</dbReference>
<accession>A0A8J3NM27</accession>
<dbReference type="Proteomes" id="UP000601223">
    <property type="component" value="Unassembled WGS sequence"/>
</dbReference>
<dbReference type="GO" id="GO:0016747">
    <property type="term" value="F:acyltransferase activity, transferring groups other than amino-acyl groups"/>
    <property type="evidence" value="ECO:0007669"/>
    <property type="project" value="InterPro"/>
</dbReference>